<comment type="subcellular location">
    <subcellularLocation>
        <location evidence="1">Cytoplasm</location>
    </subcellularLocation>
</comment>
<sequence length="548" mass="59588">MEKSGFGRDGIFRSLRPPLVLPRDPNLSMVSFLFRNSSSYSHKPALIDGESSETLSFSQFKSKVIQVSHGLINLGIKKNDVVLIFAPNSIQFPICLLGIIASGAIATTSNPLYTVSELSKQVRDSNPKLVITVPELWDKVKGFNLPTVFLGSTGFSGKSHVGSASKIRTFHDLVESAGSVSDFPSVNIKQTDTAVLLYSSGTTGVSKGVVLTHRNFIASSLMVTTDQELSGEMHYVFLCVLPMFHVFGLAIITYGQLQKGNAVVSMGRFDLEKILMAVEKYRVTHLWIVPPIVLALAKNSVVKKFNLSSLKHIGSGAAPLGKELMEECAKIIPQGVVAQGYGMTETCGIVSVENTLVGSRHTGSTGMLVSGVECQIVSIVSVDTLKPQPPKQLGEIWVRGPNMMTGYFNNPQATNETIDKNGWVHTGDLGYIDEDGQLYVVDRIKELIKYKGFQVAPAELEGLLVSHPEILDAVVIPFPDAEAGEVPAAYCVRTPNSSLTEEDVKSFIASQVASFKRLRRVSFINSVPKSASGKILRRELIEKVRSKI</sequence>
<dbReference type="Gene3D" id="3.40.50.12780">
    <property type="entry name" value="N-terminal domain of ligase-like"/>
    <property type="match status" value="1"/>
</dbReference>
<dbReference type="Gene3D" id="3.30.300.30">
    <property type="match status" value="1"/>
</dbReference>
<dbReference type="Pfam" id="PF00501">
    <property type="entry name" value="AMP-binding"/>
    <property type="match status" value="1"/>
</dbReference>
<dbReference type="GO" id="GO:0005737">
    <property type="term" value="C:cytoplasm"/>
    <property type="evidence" value="ECO:0007669"/>
    <property type="project" value="UniProtKB-SubCell"/>
</dbReference>
<evidence type="ECO:0000256" key="3">
    <source>
        <dbReference type="ARBA" id="ARBA00022490"/>
    </source>
</evidence>
<dbReference type="GO" id="GO:0005524">
    <property type="term" value="F:ATP binding"/>
    <property type="evidence" value="ECO:0007669"/>
    <property type="project" value="UniProtKB-KW"/>
</dbReference>
<feature type="domain" description="AMP-binding enzyme C-terminal" evidence="8">
    <location>
        <begin position="459"/>
        <end position="534"/>
    </location>
</feature>
<dbReference type="PANTHER" id="PTHR24096">
    <property type="entry name" value="LONG-CHAIN-FATTY-ACID--COA LIGASE"/>
    <property type="match status" value="1"/>
</dbReference>
<dbReference type="PANTHER" id="PTHR24096:SF425">
    <property type="entry name" value="4-COUMARATE--COA LIGASE-LIKE 7"/>
    <property type="match status" value="1"/>
</dbReference>
<feature type="domain" description="AMP-dependent synthetase/ligase" evidence="7">
    <location>
        <begin position="35"/>
        <end position="408"/>
    </location>
</feature>
<evidence type="ECO:0000256" key="2">
    <source>
        <dbReference type="ARBA" id="ARBA00006432"/>
    </source>
</evidence>
<keyword evidence="3" id="KW-0963">Cytoplasm</keyword>
<dbReference type="Pfam" id="PF13193">
    <property type="entry name" value="AMP-binding_C"/>
    <property type="match status" value="1"/>
</dbReference>
<evidence type="ECO:0000256" key="6">
    <source>
        <dbReference type="ARBA" id="ARBA00022840"/>
    </source>
</evidence>
<evidence type="ECO:0008006" key="11">
    <source>
        <dbReference type="Google" id="ProtNLM"/>
    </source>
</evidence>
<evidence type="ECO:0000259" key="8">
    <source>
        <dbReference type="Pfam" id="PF13193"/>
    </source>
</evidence>
<dbReference type="InterPro" id="IPR025110">
    <property type="entry name" value="AMP-bd_C"/>
</dbReference>
<keyword evidence="4" id="KW-0436">Ligase</keyword>
<dbReference type="STRING" id="106549.A0A540N8D7"/>
<dbReference type="InterPro" id="IPR020845">
    <property type="entry name" value="AMP-binding_CS"/>
</dbReference>
<organism evidence="9 10">
    <name type="scientific">Malus baccata</name>
    <name type="common">Siberian crab apple</name>
    <name type="synonym">Pyrus baccata</name>
    <dbReference type="NCBI Taxonomy" id="106549"/>
    <lineage>
        <taxon>Eukaryota</taxon>
        <taxon>Viridiplantae</taxon>
        <taxon>Streptophyta</taxon>
        <taxon>Embryophyta</taxon>
        <taxon>Tracheophyta</taxon>
        <taxon>Spermatophyta</taxon>
        <taxon>Magnoliopsida</taxon>
        <taxon>eudicotyledons</taxon>
        <taxon>Gunneridae</taxon>
        <taxon>Pentapetalae</taxon>
        <taxon>rosids</taxon>
        <taxon>fabids</taxon>
        <taxon>Rosales</taxon>
        <taxon>Rosaceae</taxon>
        <taxon>Amygdaloideae</taxon>
        <taxon>Maleae</taxon>
        <taxon>Malus</taxon>
    </lineage>
</organism>
<dbReference type="Proteomes" id="UP000315295">
    <property type="component" value="Unassembled WGS sequence"/>
</dbReference>
<keyword evidence="6" id="KW-0067">ATP-binding</keyword>
<dbReference type="PROSITE" id="PS00455">
    <property type="entry name" value="AMP_BINDING"/>
    <property type="match status" value="1"/>
</dbReference>
<gene>
    <name evidence="9" type="ORF">C1H46_007129</name>
</gene>
<evidence type="ECO:0000256" key="4">
    <source>
        <dbReference type="ARBA" id="ARBA00022598"/>
    </source>
</evidence>
<dbReference type="AlphaFoldDB" id="A0A540N8D7"/>
<reference evidence="9 10" key="1">
    <citation type="journal article" date="2019" name="G3 (Bethesda)">
        <title>Sequencing of a Wild Apple (Malus baccata) Genome Unravels the Differences Between Cultivated and Wild Apple Species Regarding Disease Resistance and Cold Tolerance.</title>
        <authorList>
            <person name="Chen X."/>
        </authorList>
    </citation>
    <scope>NUCLEOTIDE SEQUENCE [LARGE SCALE GENOMIC DNA]</scope>
    <source>
        <strain evidence="10">cv. Shandingzi</strain>
        <tissue evidence="9">Leaves</tissue>
    </source>
</reference>
<evidence type="ECO:0000313" key="9">
    <source>
        <dbReference type="EMBL" id="TQE07307.1"/>
    </source>
</evidence>
<dbReference type="InterPro" id="IPR000873">
    <property type="entry name" value="AMP-dep_synth/lig_dom"/>
</dbReference>
<dbReference type="EMBL" id="VIEB01000088">
    <property type="protein sequence ID" value="TQE07307.1"/>
    <property type="molecule type" value="Genomic_DNA"/>
</dbReference>
<name>A0A540N8D7_MALBA</name>
<proteinExistence type="inferred from homology"/>
<dbReference type="FunFam" id="3.40.50.12780:FF:000003">
    <property type="entry name" value="Long-chain-fatty-acid--CoA ligase FadD"/>
    <property type="match status" value="1"/>
</dbReference>
<protein>
    <recommendedName>
        <fullName evidence="11">4-coumarate--CoA ligase</fullName>
    </recommendedName>
</protein>
<evidence type="ECO:0000256" key="5">
    <source>
        <dbReference type="ARBA" id="ARBA00022741"/>
    </source>
</evidence>
<dbReference type="CDD" id="cd05904">
    <property type="entry name" value="4CL"/>
    <property type="match status" value="1"/>
</dbReference>
<evidence type="ECO:0000313" key="10">
    <source>
        <dbReference type="Proteomes" id="UP000315295"/>
    </source>
</evidence>
<dbReference type="FunFam" id="3.30.300.30:FF:000007">
    <property type="entry name" value="4-coumarate--CoA ligase 2"/>
    <property type="match status" value="1"/>
</dbReference>
<evidence type="ECO:0000259" key="7">
    <source>
        <dbReference type="Pfam" id="PF00501"/>
    </source>
</evidence>
<dbReference type="InterPro" id="IPR042099">
    <property type="entry name" value="ANL_N_sf"/>
</dbReference>
<comment type="similarity">
    <text evidence="2">Belongs to the ATP-dependent AMP-binding enzyme family.</text>
</comment>
<dbReference type="SUPFAM" id="SSF56801">
    <property type="entry name" value="Acetyl-CoA synthetase-like"/>
    <property type="match status" value="1"/>
</dbReference>
<accession>A0A540N8D7</accession>
<evidence type="ECO:0000256" key="1">
    <source>
        <dbReference type="ARBA" id="ARBA00004496"/>
    </source>
</evidence>
<comment type="caution">
    <text evidence="9">The sequence shown here is derived from an EMBL/GenBank/DDBJ whole genome shotgun (WGS) entry which is preliminary data.</text>
</comment>
<keyword evidence="5" id="KW-0547">Nucleotide-binding</keyword>
<dbReference type="GO" id="GO:0016405">
    <property type="term" value="F:CoA-ligase activity"/>
    <property type="evidence" value="ECO:0007669"/>
    <property type="project" value="TreeGrafter"/>
</dbReference>
<dbReference type="InterPro" id="IPR045851">
    <property type="entry name" value="AMP-bd_C_sf"/>
</dbReference>
<keyword evidence="10" id="KW-1185">Reference proteome</keyword>